<organism evidence="1 2">
    <name type="scientific">Buddleja alternifolia</name>
    <dbReference type="NCBI Taxonomy" id="168488"/>
    <lineage>
        <taxon>Eukaryota</taxon>
        <taxon>Viridiplantae</taxon>
        <taxon>Streptophyta</taxon>
        <taxon>Embryophyta</taxon>
        <taxon>Tracheophyta</taxon>
        <taxon>Spermatophyta</taxon>
        <taxon>Magnoliopsida</taxon>
        <taxon>eudicotyledons</taxon>
        <taxon>Gunneridae</taxon>
        <taxon>Pentapetalae</taxon>
        <taxon>asterids</taxon>
        <taxon>lamiids</taxon>
        <taxon>Lamiales</taxon>
        <taxon>Scrophulariaceae</taxon>
        <taxon>Buddlejeae</taxon>
        <taxon>Buddleja</taxon>
    </lineage>
</organism>
<proteinExistence type="predicted"/>
<dbReference type="EMBL" id="WHWC01000005">
    <property type="protein sequence ID" value="KAG8382223.1"/>
    <property type="molecule type" value="Genomic_DNA"/>
</dbReference>
<accession>A0AAV6XSY6</accession>
<gene>
    <name evidence="1" type="ORF">BUALT_Bualt05G0054400</name>
</gene>
<keyword evidence="2" id="KW-1185">Reference proteome</keyword>
<dbReference type="AlphaFoldDB" id="A0AAV6XSY6"/>
<evidence type="ECO:0000313" key="2">
    <source>
        <dbReference type="Proteomes" id="UP000826271"/>
    </source>
</evidence>
<comment type="caution">
    <text evidence="1">The sequence shown here is derived from an EMBL/GenBank/DDBJ whole genome shotgun (WGS) entry which is preliminary data.</text>
</comment>
<dbReference type="Proteomes" id="UP000826271">
    <property type="component" value="Unassembled WGS sequence"/>
</dbReference>
<evidence type="ECO:0000313" key="1">
    <source>
        <dbReference type="EMBL" id="KAG8382223.1"/>
    </source>
</evidence>
<name>A0AAV6XSY6_9LAMI</name>
<protein>
    <submittedName>
        <fullName evidence="1">Uncharacterized protein</fullName>
    </submittedName>
</protein>
<reference evidence="1" key="1">
    <citation type="submission" date="2019-10" db="EMBL/GenBank/DDBJ databases">
        <authorList>
            <person name="Zhang R."/>
            <person name="Pan Y."/>
            <person name="Wang J."/>
            <person name="Ma R."/>
            <person name="Yu S."/>
        </authorList>
    </citation>
    <scope>NUCLEOTIDE SEQUENCE</scope>
    <source>
        <strain evidence="1">LA-IB0</strain>
        <tissue evidence="1">Leaf</tissue>
    </source>
</reference>
<sequence length="179" mass="20184">MGALSYLSGFDWGNLPEDMKVEILFRLPDKPLTRLNDSPCSFKIIRRPALVSPSSGPLKLDVFSYNRPTSIKVYGFDPKTGEIFVGTPSLVQSYDPETKKLRRRVELPCTDMIVGGQYSMFPYSRCTVISTGLSLHPLNLIWDSQHVAFDGGLHSDIFVQHKIGEYVFYCLINYLAIAQ</sequence>